<evidence type="ECO:0000256" key="1">
    <source>
        <dbReference type="SAM" id="MobiDB-lite"/>
    </source>
</evidence>
<evidence type="ECO:0000259" key="3">
    <source>
        <dbReference type="Pfam" id="PF20789"/>
    </source>
</evidence>
<dbReference type="OrthoDB" id="1413770at2"/>
<dbReference type="Pfam" id="PF20789">
    <property type="entry name" value="4HBT_3C"/>
    <property type="match status" value="1"/>
</dbReference>
<accession>A0A3A4KD05</accession>
<organism evidence="4 5">
    <name type="scientific">Nocardia panacis</name>
    <dbReference type="NCBI Taxonomy" id="2340916"/>
    <lineage>
        <taxon>Bacteria</taxon>
        <taxon>Bacillati</taxon>
        <taxon>Actinomycetota</taxon>
        <taxon>Actinomycetes</taxon>
        <taxon>Mycobacteriales</taxon>
        <taxon>Nocardiaceae</taxon>
        <taxon>Nocardia</taxon>
    </lineage>
</organism>
<dbReference type="RefSeq" id="WP_120038603.1">
    <property type="nucleotide sequence ID" value="NZ_QZFU01000013.1"/>
</dbReference>
<protein>
    <submittedName>
        <fullName evidence="4">Thioesterase family protein</fullName>
    </submittedName>
</protein>
<evidence type="ECO:0000313" key="5">
    <source>
        <dbReference type="Proteomes" id="UP000266677"/>
    </source>
</evidence>
<feature type="region of interest" description="Disordered" evidence="1">
    <location>
        <begin position="115"/>
        <end position="142"/>
    </location>
</feature>
<dbReference type="SUPFAM" id="SSF54637">
    <property type="entry name" value="Thioesterase/thiol ester dehydrase-isomerase"/>
    <property type="match status" value="1"/>
</dbReference>
<dbReference type="InterPro" id="IPR029069">
    <property type="entry name" value="HotDog_dom_sf"/>
</dbReference>
<dbReference type="AlphaFoldDB" id="A0A3A4KD05"/>
<evidence type="ECO:0000313" key="4">
    <source>
        <dbReference type="EMBL" id="RJO78323.1"/>
    </source>
</evidence>
<keyword evidence="5" id="KW-1185">Reference proteome</keyword>
<sequence>MDAFYLPDDSDPNVFHATELTRGPWSPDLQHGGAPSALLGQVIDRYQPRPGYRVGRMTVEMLGPIPIAPLRIETRLVPSRARVGESGRGVEFLEATASSGGEPVLRASAWRLNGTDSELDVPKPTSARTGPEMATPGVDFPSSQPVGFHTGVEFRFVSGGFQRPGPAACWFRLRYPVVAGTEPTPLARALAAADFGNGISSVLPWQQYYFINTDLTVHLTREPVGEWVCLDALTHAEPDGIGLVEGLLSDPQGRLGQSTQTLLIGRR</sequence>
<feature type="domain" description="Acyl-CoA thioesterase-like N-terminal HotDog" evidence="2">
    <location>
        <begin position="22"/>
        <end position="111"/>
    </location>
</feature>
<evidence type="ECO:0000259" key="2">
    <source>
        <dbReference type="Pfam" id="PF13622"/>
    </source>
</evidence>
<dbReference type="InterPro" id="IPR049449">
    <property type="entry name" value="TesB_ACOT8-like_N"/>
</dbReference>
<dbReference type="Proteomes" id="UP000266677">
    <property type="component" value="Unassembled WGS sequence"/>
</dbReference>
<proteinExistence type="predicted"/>
<reference evidence="4 5" key="1">
    <citation type="submission" date="2018-09" db="EMBL/GenBank/DDBJ databases">
        <title>YIM PH21274 draft genome.</title>
        <authorList>
            <person name="Miao C."/>
        </authorList>
    </citation>
    <scope>NUCLEOTIDE SEQUENCE [LARGE SCALE GENOMIC DNA]</scope>
    <source>
        <strain evidence="4 5">YIM PH 21724</strain>
    </source>
</reference>
<comment type="caution">
    <text evidence="4">The sequence shown here is derived from an EMBL/GenBank/DDBJ whole genome shotgun (WGS) entry which is preliminary data.</text>
</comment>
<gene>
    <name evidence="4" type="ORF">D5S18_05285</name>
</gene>
<feature type="domain" description="Acyl-CoA thioesterase-like C-terminal" evidence="3">
    <location>
        <begin position="137"/>
        <end position="264"/>
    </location>
</feature>
<dbReference type="Pfam" id="PF13622">
    <property type="entry name" value="4HBT_3"/>
    <property type="match status" value="1"/>
</dbReference>
<dbReference type="InterPro" id="IPR042171">
    <property type="entry name" value="Acyl-CoA_hotdog"/>
</dbReference>
<dbReference type="InterPro" id="IPR049450">
    <property type="entry name" value="ACOT8-like_C"/>
</dbReference>
<name>A0A3A4KD05_9NOCA</name>
<dbReference type="EMBL" id="QZFU01000013">
    <property type="protein sequence ID" value="RJO78323.1"/>
    <property type="molecule type" value="Genomic_DNA"/>
</dbReference>
<dbReference type="Gene3D" id="2.40.160.210">
    <property type="entry name" value="Acyl-CoA thioesterase, double hotdog domain"/>
    <property type="match status" value="1"/>
</dbReference>